<sequence length="61" mass="7288">MIVIKNAIPEDGEKEWENPVNPEKPKDDRDAEKIERQYEEAKRRKDNLTETDHIDKPQKND</sequence>
<feature type="compositionally biased region" description="Basic and acidic residues" evidence="1">
    <location>
        <begin position="23"/>
        <end position="61"/>
    </location>
</feature>
<dbReference type="EMBL" id="CP051682">
    <property type="protein sequence ID" value="QJD94586.1"/>
    <property type="molecule type" value="Genomic_DNA"/>
</dbReference>
<dbReference type="Proteomes" id="UP000503278">
    <property type="component" value="Chromosome"/>
</dbReference>
<name>A0A7L5E2L1_9SPHI</name>
<keyword evidence="3" id="KW-1185">Reference proteome</keyword>
<evidence type="ECO:0000313" key="2">
    <source>
        <dbReference type="EMBL" id="QJD94586.1"/>
    </source>
</evidence>
<accession>A0A7L5E2L1</accession>
<feature type="region of interest" description="Disordered" evidence="1">
    <location>
        <begin position="1"/>
        <end position="61"/>
    </location>
</feature>
<organism evidence="2 3">
    <name type="scientific">Mucilaginibacter robiniae</name>
    <dbReference type="NCBI Taxonomy" id="2728022"/>
    <lineage>
        <taxon>Bacteria</taxon>
        <taxon>Pseudomonadati</taxon>
        <taxon>Bacteroidota</taxon>
        <taxon>Sphingobacteriia</taxon>
        <taxon>Sphingobacteriales</taxon>
        <taxon>Sphingobacteriaceae</taxon>
        <taxon>Mucilaginibacter</taxon>
    </lineage>
</organism>
<evidence type="ECO:0000313" key="3">
    <source>
        <dbReference type="Proteomes" id="UP000503278"/>
    </source>
</evidence>
<reference evidence="2 3" key="1">
    <citation type="submission" date="2020-04" db="EMBL/GenBank/DDBJ databases">
        <title>Genome sequencing of novel species.</title>
        <authorList>
            <person name="Heo J."/>
            <person name="Kim S.-J."/>
            <person name="Kim J.-S."/>
            <person name="Hong S.-B."/>
            <person name="Kwon S.-W."/>
        </authorList>
    </citation>
    <scope>NUCLEOTIDE SEQUENCE [LARGE SCALE GENOMIC DNA]</scope>
    <source>
        <strain evidence="2 3">F39-2</strain>
    </source>
</reference>
<dbReference type="AlphaFoldDB" id="A0A7L5E2L1"/>
<dbReference type="KEGG" id="mrob:HH214_01190"/>
<gene>
    <name evidence="2" type="ORF">HH214_01190</name>
</gene>
<proteinExistence type="predicted"/>
<protein>
    <submittedName>
        <fullName evidence="2">Uncharacterized protein</fullName>
    </submittedName>
</protein>
<dbReference type="RefSeq" id="WP_169605604.1">
    <property type="nucleotide sequence ID" value="NZ_CP051682.1"/>
</dbReference>
<evidence type="ECO:0000256" key="1">
    <source>
        <dbReference type="SAM" id="MobiDB-lite"/>
    </source>
</evidence>